<dbReference type="AlphaFoldDB" id="A0A4Z2GQY4"/>
<feature type="region of interest" description="Disordered" evidence="1">
    <location>
        <begin position="37"/>
        <end position="58"/>
    </location>
</feature>
<comment type="caution">
    <text evidence="2">The sequence shown here is derived from an EMBL/GenBank/DDBJ whole genome shotgun (WGS) entry which is preliminary data.</text>
</comment>
<proteinExistence type="predicted"/>
<sequence>MAWLRGILMRSWGGERNVFHGQPFKSRAVGVALTLQRRLSSRTHTPPSKSSSGPADGDQYERLYFLLPDRMTNYVRHRAAAEDHDVLLVKR</sequence>
<gene>
    <name evidence="2" type="ORF">EYF80_033875</name>
</gene>
<accession>A0A4Z2GQY4</accession>
<feature type="compositionally biased region" description="Polar residues" evidence="1">
    <location>
        <begin position="42"/>
        <end position="53"/>
    </location>
</feature>
<protein>
    <submittedName>
        <fullName evidence="2">Uncharacterized protein</fullName>
    </submittedName>
</protein>
<name>A0A4Z2GQY4_9TELE</name>
<evidence type="ECO:0000313" key="2">
    <source>
        <dbReference type="EMBL" id="TNN55876.1"/>
    </source>
</evidence>
<organism evidence="2 3">
    <name type="scientific">Liparis tanakae</name>
    <name type="common">Tanaka's snailfish</name>
    <dbReference type="NCBI Taxonomy" id="230148"/>
    <lineage>
        <taxon>Eukaryota</taxon>
        <taxon>Metazoa</taxon>
        <taxon>Chordata</taxon>
        <taxon>Craniata</taxon>
        <taxon>Vertebrata</taxon>
        <taxon>Euteleostomi</taxon>
        <taxon>Actinopterygii</taxon>
        <taxon>Neopterygii</taxon>
        <taxon>Teleostei</taxon>
        <taxon>Neoteleostei</taxon>
        <taxon>Acanthomorphata</taxon>
        <taxon>Eupercaria</taxon>
        <taxon>Perciformes</taxon>
        <taxon>Cottioidei</taxon>
        <taxon>Cottales</taxon>
        <taxon>Liparidae</taxon>
        <taxon>Liparis</taxon>
    </lineage>
</organism>
<evidence type="ECO:0000256" key="1">
    <source>
        <dbReference type="SAM" id="MobiDB-lite"/>
    </source>
</evidence>
<dbReference type="EMBL" id="SRLO01000443">
    <property type="protein sequence ID" value="TNN55876.1"/>
    <property type="molecule type" value="Genomic_DNA"/>
</dbReference>
<evidence type="ECO:0000313" key="3">
    <source>
        <dbReference type="Proteomes" id="UP000314294"/>
    </source>
</evidence>
<reference evidence="2 3" key="1">
    <citation type="submission" date="2019-03" db="EMBL/GenBank/DDBJ databases">
        <title>First draft genome of Liparis tanakae, snailfish: a comprehensive survey of snailfish specific genes.</title>
        <authorList>
            <person name="Kim W."/>
            <person name="Song I."/>
            <person name="Jeong J.-H."/>
            <person name="Kim D."/>
            <person name="Kim S."/>
            <person name="Ryu S."/>
            <person name="Song J.Y."/>
            <person name="Lee S.K."/>
        </authorList>
    </citation>
    <scope>NUCLEOTIDE SEQUENCE [LARGE SCALE GENOMIC DNA]</scope>
    <source>
        <tissue evidence="2">Muscle</tissue>
    </source>
</reference>
<dbReference type="Proteomes" id="UP000314294">
    <property type="component" value="Unassembled WGS sequence"/>
</dbReference>
<keyword evidence="3" id="KW-1185">Reference proteome</keyword>